<dbReference type="InterPro" id="IPR044087">
    <property type="entry name" value="NahD-like"/>
</dbReference>
<organism evidence="4 5">
    <name type="scientific">Sphingomonas sanxanigenens</name>
    <dbReference type="NCBI Taxonomy" id="397260"/>
    <lineage>
        <taxon>Bacteria</taxon>
        <taxon>Pseudomonadati</taxon>
        <taxon>Pseudomonadota</taxon>
        <taxon>Alphaproteobacteria</taxon>
        <taxon>Sphingomonadales</taxon>
        <taxon>Sphingomonadaceae</taxon>
        <taxon>Sphingomonas</taxon>
    </lineage>
</organism>
<dbReference type="PIRSF" id="PIRSF006386">
    <property type="entry name" value="HCCAis_GSTk"/>
    <property type="match status" value="1"/>
</dbReference>
<dbReference type="Gene3D" id="3.40.30.10">
    <property type="entry name" value="Glutaredoxin"/>
    <property type="match status" value="1"/>
</dbReference>
<dbReference type="GO" id="GO:0004602">
    <property type="term" value="F:glutathione peroxidase activity"/>
    <property type="evidence" value="ECO:0007669"/>
    <property type="project" value="TreeGrafter"/>
</dbReference>
<accession>A0A2W5C9D6</accession>
<dbReference type="InterPro" id="IPR001853">
    <property type="entry name" value="DSBA-like_thioredoxin_dom"/>
</dbReference>
<comment type="caution">
    <text evidence="4">The sequence shown here is derived from an EMBL/GenBank/DDBJ whole genome shotgun (WGS) entry which is preliminary data.</text>
</comment>
<evidence type="ECO:0000256" key="1">
    <source>
        <dbReference type="PIRNR" id="PIRNR006386"/>
    </source>
</evidence>
<dbReference type="EC" id="5.99.1.4" evidence="1"/>
<dbReference type="GO" id="GO:0004364">
    <property type="term" value="F:glutathione transferase activity"/>
    <property type="evidence" value="ECO:0007669"/>
    <property type="project" value="TreeGrafter"/>
</dbReference>
<proteinExistence type="inferred from homology"/>
<feature type="domain" description="DSBA-like thioredoxin" evidence="3">
    <location>
        <begin position="4"/>
        <end position="197"/>
    </location>
</feature>
<sequence length="203" mass="22509">MAKVEFLFDFGSPNAYLCHRVIPEIEARTGATFDYVPVLLGGIFRATGNQSPATAFGHIRNKPDYDDLEMKRFVARHGLAEFRMNPFFPVNTLALMRGAVAAQRIGVFDRYVDAMFDYMWADCRKMDDPAVLMAALAEAGLPARELGELAQDAGVKQQLIDNTTQAVERGAFGSPTFFVDGEIYFGKDRLREVEEAILGAEAV</sequence>
<dbReference type="PANTHER" id="PTHR42943:SF2">
    <property type="entry name" value="GLUTATHIONE S-TRANSFERASE KAPPA 1"/>
    <property type="match status" value="1"/>
</dbReference>
<feature type="active site" description="Nucleophile" evidence="2">
    <location>
        <position position="12"/>
    </location>
</feature>
<dbReference type="InterPro" id="IPR014440">
    <property type="entry name" value="HCCAis_GSTk"/>
</dbReference>
<dbReference type="GO" id="GO:1901170">
    <property type="term" value="P:naphthalene catabolic process"/>
    <property type="evidence" value="ECO:0007669"/>
    <property type="project" value="InterPro"/>
</dbReference>
<evidence type="ECO:0000256" key="2">
    <source>
        <dbReference type="PIRSR" id="PIRSR006386-1"/>
    </source>
</evidence>
<dbReference type="CDD" id="cd03022">
    <property type="entry name" value="DsbA_HCCA_Iso"/>
    <property type="match status" value="1"/>
</dbReference>
<dbReference type="GO" id="GO:0006749">
    <property type="term" value="P:glutathione metabolic process"/>
    <property type="evidence" value="ECO:0007669"/>
    <property type="project" value="TreeGrafter"/>
</dbReference>
<gene>
    <name evidence="4" type="ORF">DI623_02580</name>
</gene>
<dbReference type="EMBL" id="QFNN01000006">
    <property type="protein sequence ID" value="PZO91681.1"/>
    <property type="molecule type" value="Genomic_DNA"/>
</dbReference>
<evidence type="ECO:0000259" key="3">
    <source>
        <dbReference type="Pfam" id="PF01323"/>
    </source>
</evidence>
<keyword evidence="1" id="KW-0413">Isomerase</keyword>
<comment type="catalytic activity">
    <reaction evidence="1">
        <text>2-hydroxychromene-2-carboxylate = (3E)-4-(2-hydroxyphenyl)-2-oxobut-3-enoate</text>
        <dbReference type="Rhea" id="RHEA:27401"/>
        <dbReference type="ChEBI" id="CHEBI:59350"/>
        <dbReference type="ChEBI" id="CHEBI:59353"/>
        <dbReference type="EC" id="5.99.1.4"/>
    </reaction>
</comment>
<dbReference type="SUPFAM" id="SSF52833">
    <property type="entry name" value="Thioredoxin-like"/>
    <property type="match status" value="1"/>
</dbReference>
<dbReference type="AlphaFoldDB" id="A0A2W5C9D6"/>
<dbReference type="Pfam" id="PF01323">
    <property type="entry name" value="DSBA"/>
    <property type="match status" value="1"/>
</dbReference>
<name>A0A2W5C9D6_9SPHN</name>
<reference evidence="4 5" key="1">
    <citation type="submission" date="2017-08" db="EMBL/GenBank/DDBJ databases">
        <title>Infants hospitalized years apart are colonized by the same room-sourced microbial strains.</title>
        <authorList>
            <person name="Brooks B."/>
            <person name="Olm M.R."/>
            <person name="Firek B.A."/>
            <person name="Baker R."/>
            <person name="Thomas B.C."/>
            <person name="Morowitz M.J."/>
            <person name="Banfield J.F."/>
        </authorList>
    </citation>
    <scope>NUCLEOTIDE SEQUENCE [LARGE SCALE GENOMIC DNA]</scope>
    <source>
        <strain evidence="4">S2_018_000_R2_101</strain>
    </source>
</reference>
<dbReference type="GO" id="GO:0018845">
    <property type="term" value="F:2-hydroxychromene-2-carboxylate isomerase activity"/>
    <property type="evidence" value="ECO:0007669"/>
    <property type="project" value="UniProtKB-UniRule"/>
</dbReference>
<dbReference type="InterPro" id="IPR051924">
    <property type="entry name" value="GST_Kappa/NadH"/>
</dbReference>
<dbReference type="PANTHER" id="PTHR42943">
    <property type="entry name" value="GLUTATHIONE S-TRANSFERASE KAPPA"/>
    <property type="match status" value="1"/>
</dbReference>
<evidence type="ECO:0000313" key="4">
    <source>
        <dbReference type="EMBL" id="PZO91681.1"/>
    </source>
</evidence>
<protein>
    <recommendedName>
        <fullName evidence="1">2-hydroxychromene-2-carboxylate isomerase</fullName>
        <ecNumber evidence="1">5.99.1.4</ecNumber>
    </recommendedName>
</protein>
<dbReference type="Proteomes" id="UP000249066">
    <property type="component" value="Unassembled WGS sequence"/>
</dbReference>
<evidence type="ECO:0000313" key="5">
    <source>
        <dbReference type="Proteomes" id="UP000249066"/>
    </source>
</evidence>
<comment type="similarity">
    <text evidence="1">Belongs to the GST superfamily. NadH family.</text>
</comment>
<dbReference type="InterPro" id="IPR036249">
    <property type="entry name" value="Thioredoxin-like_sf"/>
</dbReference>